<evidence type="ECO:0000259" key="4">
    <source>
        <dbReference type="Pfam" id="PF13193"/>
    </source>
</evidence>
<name>A0ABU7JPQ0_9NOCA</name>
<dbReference type="Pfam" id="PF00501">
    <property type="entry name" value="AMP-binding"/>
    <property type="match status" value="1"/>
</dbReference>
<dbReference type="PANTHER" id="PTHR43201">
    <property type="entry name" value="ACYL-COA SYNTHETASE"/>
    <property type="match status" value="1"/>
</dbReference>
<proteinExistence type="inferred from homology"/>
<dbReference type="Gene3D" id="3.30.300.30">
    <property type="match status" value="1"/>
</dbReference>
<comment type="similarity">
    <text evidence="1">Belongs to the ATP-dependent AMP-binding enzyme family.</text>
</comment>
<reference evidence="5 6" key="1">
    <citation type="submission" date="2023-08" db="EMBL/GenBank/DDBJ databases">
        <authorList>
            <person name="Girao M."/>
            <person name="Carvalho M.F."/>
        </authorList>
    </citation>
    <scope>NUCLEOTIDE SEQUENCE [LARGE SCALE GENOMIC DNA]</scope>
    <source>
        <strain evidence="5 6">CC-R104</strain>
    </source>
</reference>
<dbReference type="RefSeq" id="WP_330150891.1">
    <property type="nucleotide sequence ID" value="NZ_JAUZMZ010000016.1"/>
</dbReference>
<feature type="domain" description="AMP-dependent synthetase/ligase" evidence="3">
    <location>
        <begin position="23"/>
        <end position="368"/>
    </location>
</feature>
<dbReference type="Gene3D" id="3.40.50.12780">
    <property type="entry name" value="N-terminal domain of ligase-like"/>
    <property type="match status" value="1"/>
</dbReference>
<dbReference type="InterPro" id="IPR042099">
    <property type="entry name" value="ANL_N_sf"/>
</dbReference>
<dbReference type="InterPro" id="IPR000873">
    <property type="entry name" value="AMP-dep_synth/lig_dom"/>
</dbReference>
<keyword evidence="2" id="KW-0436">Ligase</keyword>
<dbReference type="PROSITE" id="PS00455">
    <property type="entry name" value="AMP_BINDING"/>
    <property type="match status" value="1"/>
</dbReference>
<keyword evidence="6" id="KW-1185">Reference proteome</keyword>
<dbReference type="EMBL" id="JAUZMZ010000016">
    <property type="protein sequence ID" value="MEE2031454.1"/>
    <property type="molecule type" value="Genomic_DNA"/>
</dbReference>
<dbReference type="Proteomes" id="UP001331936">
    <property type="component" value="Unassembled WGS sequence"/>
</dbReference>
<evidence type="ECO:0000259" key="3">
    <source>
        <dbReference type="Pfam" id="PF00501"/>
    </source>
</evidence>
<evidence type="ECO:0000256" key="2">
    <source>
        <dbReference type="ARBA" id="ARBA00022598"/>
    </source>
</evidence>
<evidence type="ECO:0000313" key="5">
    <source>
        <dbReference type="EMBL" id="MEE2031454.1"/>
    </source>
</evidence>
<sequence>MTALETSPPLRAEEFANTGDLLDAAARVHGDRDAYVEPGTARISFAKWVFRSRSLAAHLSEHGVGKGDVVALILPSGIDYAVCFAAISILGAVTTGVNPRLGPRETEAIFEQSRPVLAIRDPDAGLREVPAGYPVMSRADAVAAAMAGLGVTPSVAVTRSDPVTIVFTSGTTGLPKGAWFDADNLAASAAAAGVMSAPYDRRLTGTPFPHAGYMSKLWDQLIWGTAVVTGPVPWSAAGMYAVLRDERVTVGGGVPTQWEKLLELPGLDRSAFVHLRVGVVASAPASPALVSRVRDLIGVPLVVRYAMTESPTVSGTEPDDAREIQFRTVGRPQHGMTVRVTDDDGRELPRGEVGRIRIRGGCVTRGYWNNDTLTADSFDRDGFFVSGDLGYFTGEGNLALAGRVGDMYIRGGFNVHPIEVEHTIGEHPDVRQAAVVGHPAPVIGEIGVAFVVPEDPESPPSLEDLRTWSRARLADYKAPDHMIVVDAIPLNAMAKIDRVALRSLAQEHLSRTPAVRRR</sequence>
<evidence type="ECO:0000256" key="1">
    <source>
        <dbReference type="ARBA" id="ARBA00006432"/>
    </source>
</evidence>
<comment type="caution">
    <text evidence="5">The sequence shown here is derived from an EMBL/GenBank/DDBJ whole genome shotgun (WGS) entry which is preliminary data.</text>
</comment>
<evidence type="ECO:0000313" key="6">
    <source>
        <dbReference type="Proteomes" id="UP001331936"/>
    </source>
</evidence>
<feature type="domain" description="AMP-binding enzyme C-terminal" evidence="4">
    <location>
        <begin position="419"/>
        <end position="495"/>
    </location>
</feature>
<gene>
    <name evidence="5" type="ORF">Q8814_04895</name>
</gene>
<dbReference type="InterPro" id="IPR025110">
    <property type="entry name" value="AMP-bd_C"/>
</dbReference>
<dbReference type="Pfam" id="PF13193">
    <property type="entry name" value="AMP-binding_C"/>
    <property type="match status" value="1"/>
</dbReference>
<dbReference type="PANTHER" id="PTHR43201:SF5">
    <property type="entry name" value="MEDIUM-CHAIN ACYL-COA LIGASE ACSF2, MITOCHONDRIAL"/>
    <property type="match status" value="1"/>
</dbReference>
<accession>A0ABU7JPQ0</accession>
<dbReference type="SUPFAM" id="SSF56801">
    <property type="entry name" value="Acetyl-CoA synthetase-like"/>
    <property type="match status" value="1"/>
</dbReference>
<dbReference type="InterPro" id="IPR020845">
    <property type="entry name" value="AMP-binding_CS"/>
</dbReference>
<organism evidence="5 6">
    <name type="scientific">Rhodococcus chondri</name>
    <dbReference type="NCBI Taxonomy" id="3065941"/>
    <lineage>
        <taxon>Bacteria</taxon>
        <taxon>Bacillati</taxon>
        <taxon>Actinomycetota</taxon>
        <taxon>Actinomycetes</taxon>
        <taxon>Mycobacteriales</taxon>
        <taxon>Nocardiaceae</taxon>
        <taxon>Rhodococcus</taxon>
    </lineage>
</organism>
<dbReference type="InterPro" id="IPR045851">
    <property type="entry name" value="AMP-bd_C_sf"/>
</dbReference>
<protein>
    <submittedName>
        <fullName evidence="5">Class I adenylate-forming enzyme family protein</fullName>
    </submittedName>
</protein>